<evidence type="ECO:0000256" key="7">
    <source>
        <dbReference type="ARBA" id="ARBA00022842"/>
    </source>
</evidence>
<organism evidence="10 11">
    <name type="scientific">Weeksella virosa (strain ATCC 43766 / DSM 16922 / JCM 21250 / CCUG 30538 / CDC 9751 / IAM 14551 / NBRC 16016 / NCTC 11634 / CL345/78)</name>
    <dbReference type="NCBI Taxonomy" id="865938"/>
    <lineage>
        <taxon>Bacteria</taxon>
        <taxon>Pseudomonadati</taxon>
        <taxon>Bacteroidota</taxon>
        <taxon>Flavobacteriia</taxon>
        <taxon>Flavobacteriales</taxon>
        <taxon>Weeksellaceae</taxon>
        <taxon>Weeksella</taxon>
    </lineage>
</organism>
<keyword evidence="8" id="KW-0289">Folate biosynthesis</keyword>
<evidence type="ECO:0000256" key="3">
    <source>
        <dbReference type="ARBA" id="ARBA00004763"/>
    </source>
</evidence>
<keyword evidence="7" id="KW-0460">Magnesium</keyword>
<dbReference type="KEGG" id="wvi:Weevi_1503"/>
<comment type="pathway">
    <text evidence="3">Cofactor biosynthesis; tetrahydrofolate biosynthesis; 7,8-dihydrofolate from 2-amino-4-hydroxy-6-hydroxymethyl-7,8-dihydropteridine diphosphate and 4-aminobenzoate: step 1/2.</text>
</comment>
<comment type="catalytic activity">
    <reaction evidence="1">
        <text>(7,8-dihydropterin-6-yl)methyl diphosphate + 4-aminobenzoate = 7,8-dihydropteroate + diphosphate</text>
        <dbReference type="Rhea" id="RHEA:19949"/>
        <dbReference type="ChEBI" id="CHEBI:17836"/>
        <dbReference type="ChEBI" id="CHEBI:17839"/>
        <dbReference type="ChEBI" id="CHEBI:33019"/>
        <dbReference type="ChEBI" id="CHEBI:72950"/>
        <dbReference type="EC" id="2.5.1.15"/>
    </reaction>
</comment>
<dbReference type="EMBL" id="CP002455">
    <property type="protein sequence ID" value="ADX68203.1"/>
    <property type="molecule type" value="Genomic_DNA"/>
</dbReference>
<dbReference type="GO" id="GO:0004156">
    <property type="term" value="F:dihydropteroate synthase activity"/>
    <property type="evidence" value="ECO:0007669"/>
    <property type="project" value="UniProtKB-EC"/>
</dbReference>
<keyword evidence="5 10" id="KW-0808">Transferase</keyword>
<dbReference type="Pfam" id="PF00809">
    <property type="entry name" value="Pterin_bind"/>
    <property type="match status" value="1"/>
</dbReference>
<dbReference type="AlphaFoldDB" id="F0NYS2"/>
<dbReference type="STRING" id="865938.Weevi_1503"/>
<dbReference type="InterPro" id="IPR006390">
    <property type="entry name" value="DHP_synth_dom"/>
</dbReference>
<keyword evidence="11" id="KW-1185">Reference proteome</keyword>
<dbReference type="InterPro" id="IPR045031">
    <property type="entry name" value="DHP_synth-like"/>
</dbReference>
<evidence type="ECO:0000256" key="6">
    <source>
        <dbReference type="ARBA" id="ARBA00022723"/>
    </source>
</evidence>
<dbReference type="Gene3D" id="3.20.20.20">
    <property type="entry name" value="Dihydropteroate synthase-like"/>
    <property type="match status" value="1"/>
</dbReference>
<accession>F0NYS2</accession>
<dbReference type="PANTHER" id="PTHR20941">
    <property type="entry name" value="FOLATE SYNTHESIS PROTEINS"/>
    <property type="match status" value="1"/>
</dbReference>
<dbReference type="OrthoDB" id="9811744at2"/>
<keyword evidence="6" id="KW-0479">Metal-binding</keyword>
<dbReference type="GO" id="GO:0046872">
    <property type="term" value="F:metal ion binding"/>
    <property type="evidence" value="ECO:0007669"/>
    <property type="project" value="UniProtKB-KW"/>
</dbReference>
<dbReference type="RefSeq" id="WP_013598592.1">
    <property type="nucleotide sequence ID" value="NC_015144.1"/>
</dbReference>
<sequence>MTINCKGTLVDLSTPKVMGILNVTPDSFYQKGRTPDIDSLLKKAEKHLADGATFLDLGGYSTQPGAKEVSVEEELDRIIPAVDVLQNYFPDALLSIDTFRSQVAQKSVEAGAHIINDVSGGTLDEQMFSTIGQLQVPYVLMHMKATPQTMQINPQYEDVVTEVNQFLLERVQQLQRLKVKDIILDPGFGFAKTLEHNYQLLDKMQLIGFEEFPILVGVSRKSMVYKLLNITAEESLNATTALHMIALQKGAKILRVHDVKEARQAIEIYQMLRKPI</sequence>
<dbReference type="GO" id="GO:0005829">
    <property type="term" value="C:cytosol"/>
    <property type="evidence" value="ECO:0007669"/>
    <property type="project" value="TreeGrafter"/>
</dbReference>
<reference evidence="11" key="2">
    <citation type="journal article" date="2011" name="Stand. Genomic Sci.">
        <title>Complete genome sequence of Weeksella virosa type strain (9751T).</title>
        <authorList>
            <person name="Lang E."/>
            <person name="Teshima H."/>
            <person name="Lucas S."/>
            <person name="Lapidus A."/>
            <person name="Hammon N."/>
            <person name="Deshpande S."/>
            <person name="Nolan M."/>
            <person name="Cheng J."/>
            <person name="Pitluck S."/>
            <person name="Liolios K."/>
            <person name="Pagani I."/>
            <person name="Mikhailova N."/>
            <person name="Ivanova N."/>
            <person name="Mavromatis K."/>
            <person name="Pati A."/>
            <person name="Tapia R."/>
            <person name="Han C."/>
            <person name="Goodwin L."/>
            <person name="Chen A."/>
            <person name="Palaniappan K."/>
            <person name="Land M."/>
            <person name="Hauser L."/>
            <person name="Chang Y."/>
            <person name="Jeffries C."/>
            <person name="Brambilla E."/>
            <person name="Kopitz M."/>
            <person name="Rohde M."/>
            <person name="Goker M."/>
            <person name="Tindall B."/>
            <person name="Detter J."/>
            <person name="Woyke T."/>
            <person name="Bristow J."/>
            <person name="Eisen J."/>
            <person name="Markowitz V."/>
            <person name="Hugenholtz P."/>
            <person name="Klenk H."/>
            <person name="Kyrpides N."/>
        </authorList>
    </citation>
    <scope>NUCLEOTIDE SEQUENCE [LARGE SCALE GENOMIC DNA]</scope>
    <source>
        <strain evidence="11">ATCC 43766 / DSM 16922 / JCM 21250 / NBRC 16016 / NCTC 11634 / CL345/78</strain>
    </source>
</reference>
<evidence type="ECO:0000256" key="2">
    <source>
        <dbReference type="ARBA" id="ARBA00001946"/>
    </source>
</evidence>
<protein>
    <recommendedName>
        <fullName evidence="4">dihydropteroate synthase</fullName>
        <ecNumber evidence="4">2.5.1.15</ecNumber>
    </recommendedName>
</protein>
<reference evidence="10 11" key="1">
    <citation type="journal article" date="2011" name="Stand. Genomic Sci.">
        <title>Complete genome sequence of Weeksella virosa type strain (9751).</title>
        <authorList>
            <person name="Lang E."/>
            <person name="Teshima H."/>
            <person name="Lucas S."/>
            <person name="Lapidus A."/>
            <person name="Hammon N."/>
            <person name="Deshpande S."/>
            <person name="Nolan M."/>
            <person name="Cheng J.F."/>
            <person name="Pitluck S."/>
            <person name="Liolios K."/>
            <person name="Pagani I."/>
            <person name="Mikhailova N."/>
            <person name="Ivanova N."/>
            <person name="Mavromatis K."/>
            <person name="Pati A."/>
            <person name="Tapia R."/>
            <person name="Han C."/>
            <person name="Goodwin L."/>
            <person name="Chen A."/>
            <person name="Palaniappan K."/>
            <person name="Land M."/>
            <person name="Hauser L."/>
            <person name="Chang Y.J."/>
            <person name="Jeffries C.D."/>
            <person name="Brambilla E.M."/>
            <person name="Kopitz M."/>
            <person name="Rohde M."/>
            <person name="Goker M."/>
            <person name="Tindall B.J."/>
            <person name="Detter J.C."/>
            <person name="Woyke T."/>
            <person name="Bristow J."/>
            <person name="Eisen J.A."/>
            <person name="Markowitz V."/>
            <person name="Hugenholtz P."/>
            <person name="Klenk H.P."/>
            <person name="Kyrpides N.C."/>
        </authorList>
    </citation>
    <scope>NUCLEOTIDE SEQUENCE [LARGE SCALE GENOMIC DNA]</scope>
    <source>
        <strain evidence="11">ATCC 43766 / DSM 16922 / JCM 21250 / NBRC 16016 / NCTC 11634 / CL345/78</strain>
    </source>
</reference>
<dbReference type="Proteomes" id="UP000008641">
    <property type="component" value="Chromosome"/>
</dbReference>
<gene>
    <name evidence="10" type="ordered locus">Weevi_1503</name>
</gene>
<evidence type="ECO:0000256" key="4">
    <source>
        <dbReference type="ARBA" id="ARBA00012458"/>
    </source>
</evidence>
<dbReference type="InterPro" id="IPR000489">
    <property type="entry name" value="Pterin-binding_dom"/>
</dbReference>
<dbReference type="EC" id="2.5.1.15" evidence="4"/>
<feature type="domain" description="Pterin-binding" evidence="9">
    <location>
        <begin position="15"/>
        <end position="267"/>
    </location>
</feature>
<evidence type="ECO:0000259" key="9">
    <source>
        <dbReference type="PROSITE" id="PS50972"/>
    </source>
</evidence>
<evidence type="ECO:0000256" key="5">
    <source>
        <dbReference type="ARBA" id="ARBA00022679"/>
    </source>
</evidence>
<dbReference type="PANTHER" id="PTHR20941:SF1">
    <property type="entry name" value="FOLIC ACID SYNTHESIS PROTEIN FOL1"/>
    <property type="match status" value="1"/>
</dbReference>
<dbReference type="NCBIfam" id="TIGR01496">
    <property type="entry name" value="DHPS"/>
    <property type="match status" value="1"/>
</dbReference>
<evidence type="ECO:0000256" key="8">
    <source>
        <dbReference type="ARBA" id="ARBA00022909"/>
    </source>
</evidence>
<evidence type="ECO:0000313" key="11">
    <source>
        <dbReference type="Proteomes" id="UP000008641"/>
    </source>
</evidence>
<dbReference type="PROSITE" id="PS50972">
    <property type="entry name" value="PTERIN_BINDING"/>
    <property type="match status" value="1"/>
</dbReference>
<dbReference type="eggNOG" id="COG0294">
    <property type="taxonomic scope" value="Bacteria"/>
</dbReference>
<dbReference type="CDD" id="cd00739">
    <property type="entry name" value="DHPS"/>
    <property type="match status" value="1"/>
</dbReference>
<proteinExistence type="predicted"/>
<comment type="cofactor">
    <cofactor evidence="2">
        <name>Mg(2+)</name>
        <dbReference type="ChEBI" id="CHEBI:18420"/>
    </cofactor>
</comment>
<dbReference type="SUPFAM" id="SSF51717">
    <property type="entry name" value="Dihydropteroate synthetase-like"/>
    <property type="match status" value="1"/>
</dbReference>
<dbReference type="GO" id="GO:0046654">
    <property type="term" value="P:tetrahydrofolate biosynthetic process"/>
    <property type="evidence" value="ECO:0007669"/>
    <property type="project" value="TreeGrafter"/>
</dbReference>
<dbReference type="HOGENOM" id="CLU_008023_0_2_10"/>
<dbReference type="InterPro" id="IPR011005">
    <property type="entry name" value="Dihydropteroate_synth-like_sf"/>
</dbReference>
<name>F0NYS2_WEEVC</name>
<evidence type="ECO:0000256" key="1">
    <source>
        <dbReference type="ARBA" id="ARBA00000012"/>
    </source>
</evidence>
<dbReference type="GO" id="GO:0046656">
    <property type="term" value="P:folic acid biosynthetic process"/>
    <property type="evidence" value="ECO:0007669"/>
    <property type="project" value="UniProtKB-KW"/>
</dbReference>
<evidence type="ECO:0000313" key="10">
    <source>
        <dbReference type="EMBL" id="ADX68203.1"/>
    </source>
</evidence>